<evidence type="ECO:0000256" key="2">
    <source>
        <dbReference type="SAM" id="SignalP"/>
    </source>
</evidence>
<keyword evidence="1" id="KW-0472">Membrane</keyword>
<evidence type="ECO:0000256" key="1">
    <source>
        <dbReference type="SAM" id="Phobius"/>
    </source>
</evidence>
<evidence type="ECO:0000313" key="5">
    <source>
        <dbReference type="Proteomes" id="UP000231279"/>
    </source>
</evidence>
<evidence type="ECO:0000313" key="3">
    <source>
        <dbReference type="EMBL" id="PIN04190.1"/>
    </source>
</evidence>
<proteinExistence type="predicted"/>
<keyword evidence="5" id="KW-1185">Reference proteome</keyword>
<dbReference type="EMBL" id="NKXS01002851">
    <property type="protein sequence ID" value="PIN11815.1"/>
    <property type="molecule type" value="Genomic_DNA"/>
</dbReference>
<reference evidence="3" key="1">
    <citation type="submission" date="2017-07" db="EMBL/GenBank/DDBJ databases">
        <authorList>
            <person name="Sun Z.S."/>
            <person name="Albrecht U."/>
            <person name="Echele G."/>
            <person name="Lee C.C."/>
        </authorList>
    </citation>
    <scope>NUCLEOTIDE SEQUENCE</scope>
    <source>
        <strain evidence="3">UFG-1</strain>
        <tissue evidence="3">Leaf</tissue>
    </source>
</reference>
<comment type="caution">
    <text evidence="3">The sequence shown here is derived from an EMBL/GenBank/DDBJ whole genome shotgun (WGS) entry which is preliminary data.</text>
</comment>
<feature type="chain" id="PRO_5015080120" evidence="2">
    <location>
        <begin position="22"/>
        <end position="90"/>
    </location>
</feature>
<organism evidence="3 5">
    <name type="scientific">Handroanthus impetiginosus</name>
    <dbReference type="NCBI Taxonomy" id="429701"/>
    <lineage>
        <taxon>Eukaryota</taxon>
        <taxon>Viridiplantae</taxon>
        <taxon>Streptophyta</taxon>
        <taxon>Embryophyta</taxon>
        <taxon>Tracheophyta</taxon>
        <taxon>Spermatophyta</taxon>
        <taxon>Magnoliopsida</taxon>
        <taxon>eudicotyledons</taxon>
        <taxon>Gunneridae</taxon>
        <taxon>Pentapetalae</taxon>
        <taxon>asterids</taxon>
        <taxon>lamiids</taxon>
        <taxon>Lamiales</taxon>
        <taxon>Bignoniaceae</taxon>
        <taxon>Crescentiina</taxon>
        <taxon>Tabebuia alliance</taxon>
        <taxon>Handroanthus</taxon>
    </lineage>
</organism>
<dbReference type="Proteomes" id="UP000231279">
    <property type="component" value="Unassembled WGS sequence"/>
</dbReference>
<reference evidence="5" key="2">
    <citation type="journal article" date="2018" name="Gigascience">
        <title>Genome assembly of the Pink Ipe (Handroanthus impetiginosus, Bignoniaceae), a highly valued, ecologically keystone Neotropical timber forest tree.</title>
        <authorList>
            <person name="Silva-Junior O.B."/>
            <person name="Grattapaglia D."/>
            <person name="Novaes E."/>
            <person name="Collevatti R.G."/>
        </authorList>
    </citation>
    <scope>NUCLEOTIDE SEQUENCE [LARGE SCALE GENOMIC DNA]</scope>
    <source>
        <strain evidence="5">cv. UFG-1</strain>
    </source>
</reference>
<keyword evidence="1" id="KW-0812">Transmembrane</keyword>
<dbReference type="AlphaFoldDB" id="A0A2G9GGP7"/>
<feature type="transmembrane region" description="Helical" evidence="1">
    <location>
        <begin position="58"/>
        <end position="87"/>
    </location>
</feature>
<keyword evidence="2" id="KW-0732">Signal</keyword>
<keyword evidence="1" id="KW-1133">Transmembrane helix</keyword>
<protein>
    <submittedName>
        <fullName evidence="3">Uncharacterized protein</fullName>
    </submittedName>
</protein>
<reference evidence="3" key="3">
    <citation type="journal article" date="2018" name="Gigascience">
        <title>Genome assembly of the pink ipe (Handroanthus impetiginosus, Bignoniaceae), a highly-valued ecologically keystone neotropical timber forest tree.</title>
        <authorList>
            <person name="Silva-Junior O.B."/>
            <person name="Novaes E."/>
            <person name="Grattapaglia D."/>
            <person name="Collevatti R.G."/>
        </authorList>
    </citation>
    <scope>NUCLEOTIDE SEQUENCE [LARGE SCALE GENOMIC DNA]</scope>
    <source>
        <strain evidence="3">UFG-1</strain>
        <tissue evidence="3">Leaf</tissue>
    </source>
</reference>
<name>A0A2G9GGP7_9LAMI</name>
<accession>A0A2G9GGP7</accession>
<feature type="signal peptide" evidence="2">
    <location>
        <begin position="1"/>
        <end position="21"/>
    </location>
</feature>
<dbReference type="EMBL" id="NKXS01005246">
    <property type="protein sequence ID" value="PIN04190.1"/>
    <property type="molecule type" value="Genomic_DNA"/>
</dbReference>
<gene>
    <name evidence="4" type="ORF">CDL12_15582</name>
    <name evidence="3" type="ORF">CDL12_23280</name>
</gene>
<evidence type="ECO:0000313" key="4">
    <source>
        <dbReference type="EMBL" id="PIN11815.1"/>
    </source>
</evidence>
<sequence>MYRASTLPSSVMILLFSRVHALIKKFICVHLVTYDVWKSLPIYDSDVVDSPFYSNYPLYYIDISLSLMVCISFLNWMPLLTLLFLLFDYV</sequence>